<dbReference type="GeneID" id="303486432"/>
<dbReference type="SUPFAM" id="SSF109604">
    <property type="entry name" value="HD-domain/PDEase-like"/>
    <property type="match status" value="1"/>
</dbReference>
<dbReference type="InterPro" id="IPR003695">
    <property type="entry name" value="Ppx_GppA_N"/>
</dbReference>
<dbReference type="Gene3D" id="3.30.420.150">
    <property type="entry name" value="Exopolyphosphatase. Domain 2"/>
    <property type="match status" value="1"/>
</dbReference>
<accession>A0ABN5B5B8</accession>
<dbReference type="EMBL" id="CP020083">
    <property type="protein sequence ID" value="ASR52207.1"/>
    <property type="molecule type" value="Genomic_DNA"/>
</dbReference>
<feature type="domain" description="Exopolyphosphatase C-terminal" evidence="2">
    <location>
        <begin position="316"/>
        <end position="493"/>
    </location>
</feature>
<proteinExistence type="predicted"/>
<dbReference type="Pfam" id="PF02541">
    <property type="entry name" value="Ppx-GppA"/>
    <property type="match status" value="1"/>
</dbReference>
<evidence type="ECO:0000313" key="3">
    <source>
        <dbReference type="EMBL" id="ASR52207.1"/>
    </source>
</evidence>
<evidence type="ECO:0000313" key="4">
    <source>
        <dbReference type="Proteomes" id="UP000258016"/>
    </source>
</evidence>
<dbReference type="Proteomes" id="UP000258016">
    <property type="component" value="Chromosome"/>
</dbReference>
<dbReference type="RefSeq" id="WP_117352572.1">
    <property type="nucleotide sequence ID" value="NZ_CP020083.1"/>
</dbReference>
<feature type="domain" description="Ppx/GppA phosphatase N-terminal" evidence="1">
    <location>
        <begin position="39"/>
        <end position="307"/>
    </location>
</feature>
<reference evidence="3 4" key="1">
    <citation type="submission" date="2017-03" db="EMBL/GenBank/DDBJ databases">
        <title>Complete genome sequence of Blastomonas fulva degrading microcsystin LR.</title>
        <authorList>
            <person name="Lee H.-g."/>
            <person name="Jin L."/>
            <person name="oh H.-M."/>
        </authorList>
    </citation>
    <scope>NUCLEOTIDE SEQUENCE [LARGE SCALE GENOMIC DNA]</scope>
    <source>
        <strain evidence="3 4">T2</strain>
    </source>
</reference>
<dbReference type="InterPro" id="IPR048951">
    <property type="entry name" value="Ppx_C"/>
</dbReference>
<organism evidence="3 4">
    <name type="scientific">Blastomonas fulva</name>
    <dbReference type="NCBI Taxonomy" id="1550728"/>
    <lineage>
        <taxon>Bacteria</taxon>
        <taxon>Pseudomonadati</taxon>
        <taxon>Pseudomonadota</taxon>
        <taxon>Alphaproteobacteria</taxon>
        <taxon>Sphingomonadales</taxon>
        <taxon>Sphingomonadaceae</taxon>
        <taxon>Blastomonas</taxon>
    </lineage>
</organism>
<dbReference type="PANTHER" id="PTHR30005">
    <property type="entry name" value="EXOPOLYPHOSPHATASE"/>
    <property type="match status" value="1"/>
</dbReference>
<protein>
    <submittedName>
        <fullName evidence="3">Exopolyphosphatase</fullName>
    </submittedName>
</protein>
<dbReference type="InterPro" id="IPR043129">
    <property type="entry name" value="ATPase_NBD"/>
</dbReference>
<keyword evidence="4" id="KW-1185">Reference proteome</keyword>
<gene>
    <name evidence="3" type="ORF">B5J99_12695</name>
</gene>
<name>A0ABN5B5B8_9SPHN</name>
<evidence type="ECO:0000259" key="1">
    <source>
        <dbReference type="Pfam" id="PF02541"/>
    </source>
</evidence>
<dbReference type="SUPFAM" id="SSF53067">
    <property type="entry name" value="Actin-like ATPase domain"/>
    <property type="match status" value="2"/>
</dbReference>
<dbReference type="PANTHER" id="PTHR30005:SF0">
    <property type="entry name" value="RETROGRADE REGULATION PROTEIN 2"/>
    <property type="match status" value="1"/>
</dbReference>
<dbReference type="Gene3D" id="1.10.3210.10">
    <property type="entry name" value="Hypothetical protein af1432"/>
    <property type="match status" value="1"/>
</dbReference>
<dbReference type="InterPro" id="IPR050273">
    <property type="entry name" value="GppA/Ppx_hydrolase"/>
</dbReference>
<evidence type="ECO:0000259" key="2">
    <source>
        <dbReference type="Pfam" id="PF21697"/>
    </source>
</evidence>
<dbReference type="CDD" id="cd24052">
    <property type="entry name" value="ASKHA_NBD_HpPPX-GppA-like"/>
    <property type="match status" value="1"/>
</dbReference>
<dbReference type="Gene3D" id="3.30.420.40">
    <property type="match status" value="1"/>
</dbReference>
<dbReference type="Pfam" id="PF21697">
    <property type="entry name" value="Ppx_C"/>
    <property type="match status" value="1"/>
</dbReference>
<sequence>MDFFIRKQNQPAHLYRTAIIDIGSNSVRLVVYSGPRRNPALIFNEKVMAGLGRSLADTGTIDAAAMKRAIEALERFRIVAREMDVDETVCVATAAVRDASNGDEFTRKARALGLDIIILSGDDEARISGFGVLSAIPHADGIVGDLGGGSLDLARVSSGTVVETATLPLGVLRAAAVRQGDGMTLASAFRKMVAPYAWLREHPGKPFYLVGGSWRAFARLDMHLTAYPLRVLNEYRIDIARPEAVLTGFRAMDRDAVRQATGLAPSRIETLPDAIALLRLMRDHISPSELIVSSYGLREGLLYARMDDDVRQRDPLLVAADRYGQLQSRFGEDSQPLFDWISRIFPEDPPHWQRWLKAACHLSDVAWQASPDFRAERGLEIALHGNWVGIDVVGRSMIGQALYTNFGGGPRPFPLDFHVATPEMLERAIGWGLAMRLAQRLGAGTHDVLKRSHLQRVGDALHLVLDPADRALYGEVVERRLRRLAQFMGRRAGLSLS</sequence>